<feature type="non-terminal residue" evidence="1">
    <location>
        <position position="127"/>
    </location>
</feature>
<gene>
    <name evidence="1" type="ORF">LTS18_001494</name>
</gene>
<comment type="caution">
    <text evidence="1">The sequence shown here is derived from an EMBL/GenBank/DDBJ whole genome shotgun (WGS) entry which is preliminary data.</text>
</comment>
<name>A0ACC3CTM2_9PEZI</name>
<feature type="non-terminal residue" evidence="1">
    <location>
        <position position="1"/>
    </location>
</feature>
<sequence>DTSTGVGQDEMDEEALAAVIDEGDEGGTAKKVMDAMSRSNALFHDVVWYFFDERPERPPRNTFPKHYLPAEGWMTLLKNQKKREQAFLSGFVARMSARQPLPTQIIEWILDELSGDLREDICLSYFD</sequence>
<accession>A0ACC3CTM2</accession>
<reference evidence="1" key="1">
    <citation type="submission" date="2024-09" db="EMBL/GenBank/DDBJ databases">
        <title>Black Yeasts Isolated from many extreme environments.</title>
        <authorList>
            <person name="Coleine C."/>
            <person name="Stajich J.E."/>
            <person name="Selbmann L."/>
        </authorList>
    </citation>
    <scope>NUCLEOTIDE SEQUENCE</scope>
    <source>
        <strain evidence="1">CCFEE 5737</strain>
    </source>
</reference>
<evidence type="ECO:0000313" key="2">
    <source>
        <dbReference type="Proteomes" id="UP001186974"/>
    </source>
</evidence>
<protein>
    <submittedName>
        <fullName evidence="1">Uncharacterized protein</fullName>
    </submittedName>
</protein>
<evidence type="ECO:0000313" key="1">
    <source>
        <dbReference type="EMBL" id="KAK3044356.1"/>
    </source>
</evidence>
<dbReference type="Proteomes" id="UP001186974">
    <property type="component" value="Unassembled WGS sequence"/>
</dbReference>
<proteinExistence type="predicted"/>
<dbReference type="EMBL" id="JAWDJW010012051">
    <property type="protein sequence ID" value="KAK3044356.1"/>
    <property type="molecule type" value="Genomic_DNA"/>
</dbReference>
<keyword evidence="2" id="KW-1185">Reference proteome</keyword>
<organism evidence="1 2">
    <name type="scientific">Coniosporium uncinatum</name>
    <dbReference type="NCBI Taxonomy" id="93489"/>
    <lineage>
        <taxon>Eukaryota</taxon>
        <taxon>Fungi</taxon>
        <taxon>Dikarya</taxon>
        <taxon>Ascomycota</taxon>
        <taxon>Pezizomycotina</taxon>
        <taxon>Dothideomycetes</taxon>
        <taxon>Dothideomycetes incertae sedis</taxon>
        <taxon>Coniosporium</taxon>
    </lineage>
</organism>